<feature type="non-terminal residue" evidence="1">
    <location>
        <position position="1"/>
    </location>
</feature>
<keyword evidence="2" id="KW-1185">Reference proteome</keyword>
<organism evidence="1 2">
    <name type="scientific">Dovyalis caffra</name>
    <dbReference type="NCBI Taxonomy" id="77055"/>
    <lineage>
        <taxon>Eukaryota</taxon>
        <taxon>Viridiplantae</taxon>
        <taxon>Streptophyta</taxon>
        <taxon>Embryophyta</taxon>
        <taxon>Tracheophyta</taxon>
        <taxon>Spermatophyta</taxon>
        <taxon>Magnoliopsida</taxon>
        <taxon>eudicotyledons</taxon>
        <taxon>Gunneridae</taxon>
        <taxon>Pentapetalae</taxon>
        <taxon>rosids</taxon>
        <taxon>fabids</taxon>
        <taxon>Malpighiales</taxon>
        <taxon>Salicaceae</taxon>
        <taxon>Flacourtieae</taxon>
        <taxon>Dovyalis</taxon>
    </lineage>
</organism>
<protein>
    <submittedName>
        <fullName evidence="1">Uncharacterized protein</fullName>
    </submittedName>
</protein>
<name>A0AAV1RMH8_9ROSI</name>
<accession>A0AAV1RMH8</accession>
<dbReference type="EMBL" id="CAWUPB010001087">
    <property type="protein sequence ID" value="CAK7337447.1"/>
    <property type="molecule type" value="Genomic_DNA"/>
</dbReference>
<proteinExistence type="predicted"/>
<comment type="caution">
    <text evidence="1">The sequence shown here is derived from an EMBL/GenBank/DDBJ whole genome shotgun (WGS) entry which is preliminary data.</text>
</comment>
<dbReference type="Proteomes" id="UP001314170">
    <property type="component" value="Unassembled WGS sequence"/>
</dbReference>
<gene>
    <name evidence="1" type="ORF">DCAF_LOCUS12481</name>
</gene>
<sequence>KKVWIRADGNATPIANFCRSMHSHKFKLGGCIKYWQLNSFISLAASVGSCNVDRRIRNVDASSVMKELVGPSVIA</sequence>
<evidence type="ECO:0000313" key="2">
    <source>
        <dbReference type="Proteomes" id="UP001314170"/>
    </source>
</evidence>
<dbReference type="AlphaFoldDB" id="A0AAV1RMH8"/>
<evidence type="ECO:0000313" key="1">
    <source>
        <dbReference type="EMBL" id="CAK7337447.1"/>
    </source>
</evidence>
<reference evidence="1 2" key="1">
    <citation type="submission" date="2024-01" db="EMBL/GenBank/DDBJ databases">
        <authorList>
            <person name="Waweru B."/>
        </authorList>
    </citation>
    <scope>NUCLEOTIDE SEQUENCE [LARGE SCALE GENOMIC DNA]</scope>
</reference>